<dbReference type="AlphaFoldDB" id="A0A2P8DBL8"/>
<organism evidence="2 3">
    <name type="scientific">Taibaiella chishuiensis</name>
    <dbReference type="NCBI Taxonomy" id="1434707"/>
    <lineage>
        <taxon>Bacteria</taxon>
        <taxon>Pseudomonadati</taxon>
        <taxon>Bacteroidota</taxon>
        <taxon>Chitinophagia</taxon>
        <taxon>Chitinophagales</taxon>
        <taxon>Chitinophagaceae</taxon>
        <taxon>Taibaiella</taxon>
    </lineage>
</organism>
<dbReference type="Gene3D" id="3.30.470.30">
    <property type="entry name" value="DNA ligase/mRNA capping enzyme"/>
    <property type="match status" value="1"/>
</dbReference>
<dbReference type="InterPro" id="IPR012646">
    <property type="entry name" value="RNA_ligase_DRB0094"/>
</dbReference>
<dbReference type="Pfam" id="PF21189">
    <property type="entry name" value="PHA02142"/>
    <property type="match status" value="1"/>
</dbReference>
<dbReference type="SUPFAM" id="SSF56091">
    <property type="entry name" value="DNA ligase/mRNA capping enzyme, catalytic domain"/>
    <property type="match status" value="1"/>
</dbReference>
<feature type="domain" description="RNA ligase" evidence="1">
    <location>
        <begin position="153"/>
        <end position="316"/>
    </location>
</feature>
<protein>
    <submittedName>
        <fullName evidence="2">RNA ligase (TIGR02306 family)</fullName>
    </submittedName>
</protein>
<keyword evidence="3" id="KW-1185">Reference proteome</keyword>
<accession>A0A2P8DBL8</accession>
<dbReference type="RefSeq" id="WP_106521304.1">
    <property type="nucleotide sequence ID" value="NZ_PYGD01000001.1"/>
</dbReference>
<evidence type="ECO:0000259" key="1">
    <source>
        <dbReference type="Pfam" id="PF09414"/>
    </source>
</evidence>
<dbReference type="OrthoDB" id="9255590at2"/>
<dbReference type="EMBL" id="PYGD01000001">
    <property type="protein sequence ID" value="PSK94609.1"/>
    <property type="molecule type" value="Genomic_DNA"/>
</dbReference>
<keyword evidence="2" id="KW-0436">Ligase</keyword>
<dbReference type="NCBIfam" id="TIGR02306">
    <property type="entry name" value="RNA_lig_DRB0094"/>
    <property type="match status" value="1"/>
</dbReference>
<sequence>MRKLASIQRIRSLERIEGADVIEKATVLGWQLVVKKEEFKVGELCVYIEIDSVLPETAMFEFLRSKNFRIKTMKLRGQVSQGICFPLSILPAGTAIEEGMEVTGLLGIKKFEPLIPSSLSGLMKGNFPSFIPRTDETRVQLLEELLLEHAGRPCYITEKLDGTSATYFVKDGEFGVCSRNMELHREDRNIYWQMADTLDLERKLKRLGDNIAIQGELVGEQIQGNKLKLQGQQLFVFSVFLIDEYRYASLSRMKELAAQMDVQLAPVLDEDYALDAGIRNILEMAERNSVLCPEAKAEGIVIRVKDAKEHISFKVISNTFLLQYDE</sequence>
<dbReference type="Pfam" id="PF09414">
    <property type="entry name" value="RNA_ligase"/>
    <property type="match status" value="1"/>
</dbReference>
<dbReference type="GO" id="GO:0016874">
    <property type="term" value="F:ligase activity"/>
    <property type="evidence" value="ECO:0007669"/>
    <property type="project" value="UniProtKB-KW"/>
</dbReference>
<dbReference type="InterPro" id="IPR021122">
    <property type="entry name" value="RNA_ligase_dom_REL/Rnl2"/>
</dbReference>
<evidence type="ECO:0000313" key="2">
    <source>
        <dbReference type="EMBL" id="PSK94609.1"/>
    </source>
</evidence>
<reference evidence="2 3" key="1">
    <citation type="submission" date="2018-03" db="EMBL/GenBank/DDBJ databases">
        <title>Genomic Encyclopedia of Type Strains, Phase III (KMG-III): the genomes of soil and plant-associated and newly described type strains.</title>
        <authorList>
            <person name="Whitman W."/>
        </authorList>
    </citation>
    <scope>NUCLEOTIDE SEQUENCE [LARGE SCALE GENOMIC DNA]</scope>
    <source>
        <strain evidence="2 3">CGMCC 1.12700</strain>
    </source>
</reference>
<name>A0A2P8DBL8_9BACT</name>
<evidence type="ECO:0000313" key="3">
    <source>
        <dbReference type="Proteomes" id="UP000240572"/>
    </source>
</evidence>
<comment type="caution">
    <text evidence="2">The sequence shown here is derived from an EMBL/GenBank/DDBJ whole genome shotgun (WGS) entry which is preliminary data.</text>
</comment>
<proteinExistence type="predicted"/>
<gene>
    <name evidence="2" type="ORF">B0I18_101765</name>
</gene>
<dbReference type="Proteomes" id="UP000240572">
    <property type="component" value="Unassembled WGS sequence"/>
</dbReference>